<keyword evidence="2" id="KW-1185">Reference proteome</keyword>
<proteinExistence type="predicted"/>
<accession>A0A9Q3C9S6</accession>
<evidence type="ECO:0000313" key="2">
    <source>
        <dbReference type="Proteomes" id="UP000765509"/>
    </source>
</evidence>
<protein>
    <recommendedName>
        <fullName evidence="3">Chromo domain-containing protein</fullName>
    </recommendedName>
</protein>
<dbReference type="Proteomes" id="UP000765509">
    <property type="component" value="Unassembled WGS sequence"/>
</dbReference>
<name>A0A9Q3C9S6_9BASI</name>
<evidence type="ECO:0008006" key="3">
    <source>
        <dbReference type="Google" id="ProtNLM"/>
    </source>
</evidence>
<sequence length="184" mass="22064">MVEKGWNPLFPVDHLTRELLSIHPTAKYFHYVWKKACDTEDRCISEAKEYKKQRYDKTQKEPDIRKDDQVDRENAVEVRLTEECSRKHPVFPVSLIKPYYQTVEDKFPSRNKSHFPKYIVELEDCPGPVKKIINQRKRRLNGKYYMKYLVRFKNQTADKHNWLAEDAFTDGDLHLRIFRASRSA</sequence>
<reference evidence="1" key="1">
    <citation type="submission" date="2021-03" db="EMBL/GenBank/DDBJ databases">
        <title>Draft genome sequence of rust myrtle Austropuccinia psidii MF-1, a brazilian biotype.</title>
        <authorList>
            <person name="Quecine M.C."/>
            <person name="Pachon D.M.R."/>
            <person name="Bonatelli M.L."/>
            <person name="Correr F.H."/>
            <person name="Franceschini L.M."/>
            <person name="Leite T.F."/>
            <person name="Margarido G.R.A."/>
            <person name="Almeida C.A."/>
            <person name="Ferrarezi J.A."/>
            <person name="Labate C.A."/>
        </authorList>
    </citation>
    <scope>NUCLEOTIDE SEQUENCE</scope>
    <source>
        <strain evidence="1">MF-1</strain>
    </source>
</reference>
<organism evidence="1 2">
    <name type="scientific">Austropuccinia psidii MF-1</name>
    <dbReference type="NCBI Taxonomy" id="1389203"/>
    <lineage>
        <taxon>Eukaryota</taxon>
        <taxon>Fungi</taxon>
        <taxon>Dikarya</taxon>
        <taxon>Basidiomycota</taxon>
        <taxon>Pucciniomycotina</taxon>
        <taxon>Pucciniomycetes</taxon>
        <taxon>Pucciniales</taxon>
        <taxon>Sphaerophragmiaceae</taxon>
        <taxon>Austropuccinia</taxon>
    </lineage>
</organism>
<dbReference type="AlphaFoldDB" id="A0A9Q3C9S6"/>
<dbReference type="EMBL" id="AVOT02005276">
    <property type="protein sequence ID" value="MBW0478680.1"/>
    <property type="molecule type" value="Genomic_DNA"/>
</dbReference>
<evidence type="ECO:0000313" key="1">
    <source>
        <dbReference type="EMBL" id="MBW0478680.1"/>
    </source>
</evidence>
<gene>
    <name evidence="1" type="ORF">O181_018395</name>
</gene>
<dbReference type="OrthoDB" id="4360000at2759"/>
<comment type="caution">
    <text evidence="1">The sequence shown here is derived from an EMBL/GenBank/DDBJ whole genome shotgun (WGS) entry which is preliminary data.</text>
</comment>